<evidence type="ECO:0000259" key="3">
    <source>
        <dbReference type="PROSITE" id="PS50977"/>
    </source>
</evidence>
<proteinExistence type="predicted"/>
<keyword evidence="5" id="KW-1185">Reference proteome</keyword>
<dbReference type="EMBL" id="FOXH01000009">
    <property type="protein sequence ID" value="SFQ07437.1"/>
    <property type="molecule type" value="Genomic_DNA"/>
</dbReference>
<dbReference type="SUPFAM" id="SSF48498">
    <property type="entry name" value="Tetracyclin repressor-like, C-terminal domain"/>
    <property type="match status" value="1"/>
</dbReference>
<keyword evidence="1 2" id="KW-0238">DNA-binding</keyword>
<dbReference type="Pfam" id="PF22604">
    <property type="entry name" value="TetR_HI_0893_C"/>
    <property type="match status" value="1"/>
</dbReference>
<dbReference type="OrthoDB" id="6430772at2"/>
<evidence type="ECO:0000313" key="5">
    <source>
        <dbReference type="Proteomes" id="UP000199306"/>
    </source>
</evidence>
<dbReference type="RefSeq" id="WP_092018167.1">
    <property type="nucleotide sequence ID" value="NZ_FOXH01000009.1"/>
</dbReference>
<accession>A0A1I5VJF5</accession>
<dbReference type="Proteomes" id="UP000199306">
    <property type="component" value="Unassembled WGS sequence"/>
</dbReference>
<organism evidence="4 5">
    <name type="scientific">Pseudarcicella hirudinis</name>
    <dbReference type="NCBI Taxonomy" id="1079859"/>
    <lineage>
        <taxon>Bacteria</taxon>
        <taxon>Pseudomonadati</taxon>
        <taxon>Bacteroidota</taxon>
        <taxon>Cytophagia</taxon>
        <taxon>Cytophagales</taxon>
        <taxon>Flectobacillaceae</taxon>
        <taxon>Pseudarcicella</taxon>
    </lineage>
</organism>
<dbReference type="PANTHER" id="PTHR43479:SF11">
    <property type="entry name" value="ACREF_ENVCD OPERON REPRESSOR-RELATED"/>
    <property type="match status" value="1"/>
</dbReference>
<dbReference type="Pfam" id="PF00440">
    <property type="entry name" value="TetR_N"/>
    <property type="match status" value="1"/>
</dbReference>
<name>A0A1I5VJF5_9BACT</name>
<feature type="domain" description="HTH tetR-type" evidence="3">
    <location>
        <begin position="4"/>
        <end position="64"/>
    </location>
</feature>
<dbReference type="GO" id="GO:0003677">
    <property type="term" value="F:DNA binding"/>
    <property type="evidence" value="ECO:0007669"/>
    <property type="project" value="UniProtKB-UniRule"/>
</dbReference>
<sequence>MTGLNKKEAIFNVVLELIVKHDLHSILMSDVAKHADVTAETIYHYFRNKDELIHALFVRHKERMNEILFKNDDSGRLFKDRFRIFYLLLFNHYTDNKNEFIFLEQFVNSQFVNTISRADLQKLDQPVYDFIRKAVFTQVLRDISPKILISMIMGSAYALVRLQLSREYNISISELETAFMVCWDGIKRI</sequence>
<gene>
    <name evidence="4" type="ORF">SAMN04515674_109148</name>
</gene>
<dbReference type="STRING" id="1079859.SAMN04515674_109148"/>
<dbReference type="SUPFAM" id="SSF46689">
    <property type="entry name" value="Homeodomain-like"/>
    <property type="match status" value="1"/>
</dbReference>
<dbReference type="InterPro" id="IPR009057">
    <property type="entry name" value="Homeodomain-like_sf"/>
</dbReference>
<dbReference type="PRINTS" id="PR00455">
    <property type="entry name" value="HTHTETR"/>
</dbReference>
<evidence type="ECO:0000256" key="2">
    <source>
        <dbReference type="PROSITE-ProRule" id="PRU00335"/>
    </source>
</evidence>
<dbReference type="InterPro" id="IPR001647">
    <property type="entry name" value="HTH_TetR"/>
</dbReference>
<dbReference type="InterPro" id="IPR036271">
    <property type="entry name" value="Tet_transcr_reg_TetR-rel_C_sf"/>
</dbReference>
<protein>
    <submittedName>
        <fullName evidence="4">DNA-binding transcriptional regulator, AcrR family</fullName>
    </submittedName>
</protein>
<dbReference type="InterPro" id="IPR050624">
    <property type="entry name" value="HTH-type_Tx_Regulator"/>
</dbReference>
<dbReference type="PROSITE" id="PS50977">
    <property type="entry name" value="HTH_TETR_2"/>
    <property type="match status" value="1"/>
</dbReference>
<reference evidence="4 5" key="1">
    <citation type="submission" date="2016-10" db="EMBL/GenBank/DDBJ databases">
        <authorList>
            <person name="de Groot N.N."/>
        </authorList>
    </citation>
    <scope>NUCLEOTIDE SEQUENCE [LARGE SCALE GENOMIC DNA]</scope>
    <source>
        <strain evidence="5">E92,LMG 26720,CCM 7988</strain>
    </source>
</reference>
<dbReference type="Gene3D" id="1.10.357.10">
    <property type="entry name" value="Tetracycline Repressor, domain 2"/>
    <property type="match status" value="1"/>
</dbReference>
<feature type="DNA-binding region" description="H-T-H motif" evidence="2">
    <location>
        <begin position="27"/>
        <end position="46"/>
    </location>
</feature>
<evidence type="ECO:0000313" key="4">
    <source>
        <dbReference type="EMBL" id="SFQ07437.1"/>
    </source>
</evidence>
<dbReference type="InterPro" id="IPR054422">
    <property type="entry name" value="TetR-like_HI_0893_C"/>
</dbReference>
<evidence type="ECO:0000256" key="1">
    <source>
        <dbReference type="ARBA" id="ARBA00023125"/>
    </source>
</evidence>
<dbReference type="PANTHER" id="PTHR43479">
    <property type="entry name" value="ACREF/ENVCD OPERON REPRESSOR-RELATED"/>
    <property type="match status" value="1"/>
</dbReference>
<dbReference type="AlphaFoldDB" id="A0A1I5VJF5"/>